<name>C2KWW7_9FIRM</name>
<dbReference type="AlphaFoldDB" id="C2KWW7"/>
<comment type="caution">
    <text evidence="1">The sequence shown here is derived from an EMBL/GenBank/DDBJ whole genome shotgun (WGS) entry which is preliminary data.</text>
</comment>
<dbReference type="EMBL" id="ACKX01000093">
    <property type="protein sequence ID" value="EEJ51736.1"/>
    <property type="molecule type" value="Genomic_DNA"/>
</dbReference>
<gene>
    <name evidence="1" type="ORF">HMPREF6123_0986</name>
</gene>
<protein>
    <submittedName>
        <fullName evidence="1">Uncharacterized protein</fullName>
    </submittedName>
</protein>
<keyword evidence="2" id="KW-1185">Reference proteome</keyword>
<organism evidence="1 2">
    <name type="scientific">Oribacterium sinus F0268</name>
    <dbReference type="NCBI Taxonomy" id="585501"/>
    <lineage>
        <taxon>Bacteria</taxon>
        <taxon>Bacillati</taxon>
        <taxon>Bacillota</taxon>
        <taxon>Clostridia</taxon>
        <taxon>Lachnospirales</taxon>
        <taxon>Lachnospiraceae</taxon>
        <taxon>Oribacterium</taxon>
    </lineage>
</organism>
<sequence length="62" mass="7166">MKNNDFELVSILKENGTIFFKKIENDSKPKNLYDRFNNYRSTNYNSPVLGLGLVLVLVLGRD</sequence>
<dbReference type="InParanoid" id="C2KWW7"/>
<reference evidence="1 2" key="1">
    <citation type="submission" date="2009-04" db="EMBL/GenBank/DDBJ databases">
        <authorList>
            <person name="Qin X."/>
            <person name="Bachman B."/>
            <person name="Battles P."/>
            <person name="Bell A."/>
            <person name="Bess C."/>
            <person name="Bickham C."/>
            <person name="Chaboub L."/>
            <person name="Chen D."/>
            <person name="Coyle M."/>
            <person name="Deiros D.R."/>
            <person name="Dinh H."/>
            <person name="Forbes L."/>
            <person name="Fowler G."/>
            <person name="Francisco L."/>
            <person name="Fu Q."/>
            <person name="Gubbala S."/>
            <person name="Hale W."/>
            <person name="Han Y."/>
            <person name="Hemphill L."/>
            <person name="Highlander S.K."/>
            <person name="Hirani K."/>
            <person name="Hogues M."/>
            <person name="Jackson L."/>
            <person name="Jakkamsetti A."/>
            <person name="Javaid M."/>
            <person name="Jiang H."/>
            <person name="Korchina V."/>
            <person name="Kovar C."/>
            <person name="Lara F."/>
            <person name="Lee S."/>
            <person name="Mata R."/>
            <person name="Mathew T."/>
            <person name="Moen C."/>
            <person name="Morales K."/>
            <person name="Munidasa M."/>
            <person name="Nazareth L."/>
            <person name="Ngo R."/>
            <person name="Nguyen L."/>
            <person name="Okwuonu G."/>
            <person name="Ongeri F."/>
            <person name="Patil S."/>
            <person name="Petrosino J."/>
            <person name="Pham C."/>
            <person name="Pham P."/>
            <person name="Pu L.-L."/>
            <person name="Puazo M."/>
            <person name="Raj R."/>
            <person name="Reid J."/>
            <person name="Rouhana J."/>
            <person name="Saada N."/>
            <person name="Shang Y."/>
            <person name="Simmons D."/>
            <person name="Thornton R."/>
            <person name="Warren J."/>
            <person name="Weissenberger G."/>
            <person name="Zhang J."/>
            <person name="Zhang L."/>
            <person name="Zhou C."/>
            <person name="Zhu D."/>
            <person name="Muzny D."/>
            <person name="Worley K."/>
            <person name="Gibbs R."/>
        </authorList>
    </citation>
    <scope>NUCLEOTIDE SEQUENCE [LARGE SCALE GENOMIC DNA]</scope>
    <source>
        <strain evidence="1 2">F0268</strain>
    </source>
</reference>
<evidence type="ECO:0000313" key="1">
    <source>
        <dbReference type="EMBL" id="EEJ51736.1"/>
    </source>
</evidence>
<evidence type="ECO:0000313" key="2">
    <source>
        <dbReference type="Proteomes" id="UP000004121"/>
    </source>
</evidence>
<proteinExistence type="predicted"/>
<dbReference type="HOGENOM" id="CLU_2899773_0_0_9"/>
<accession>C2KWW7</accession>
<dbReference type="Proteomes" id="UP000004121">
    <property type="component" value="Unassembled WGS sequence"/>
</dbReference>